<protein>
    <submittedName>
        <fullName evidence="2">Uncharacterized protein</fullName>
    </submittedName>
</protein>
<dbReference type="EMBL" id="JAADJZ010000024">
    <property type="protein sequence ID" value="KAF2867068.1"/>
    <property type="molecule type" value="Genomic_DNA"/>
</dbReference>
<gene>
    <name evidence="2" type="ORF">BDV95DRAFT_598213</name>
</gene>
<dbReference type="PANTHER" id="PTHR37490:SF3">
    <property type="entry name" value="DUF3431 DOMAIN CONTAINING PROTEIN"/>
    <property type="match status" value="1"/>
</dbReference>
<dbReference type="Proteomes" id="UP000481861">
    <property type="component" value="Unassembled WGS sequence"/>
</dbReference>
<dbReference type="Pfam" id="PF11913">
    <property type="entry name" value="DUF3431"/>
    <property type="match status" value="1"/>
</dbReference>
<dbReference type="InterPro" id="IPR021838">
    <property type="entry name" value="DUF3431"/>
</dbReference>
<reference evidence="2 3" key="1">
    <citation type="submission" date="2020-01" db="EMBL/GenBank/DDBJ databases">
        <authorList>
            <consortium name="DOE Joint Genome Institute"/>
            <person name="Haridas S."/>
            <person name="Albert R."/>
            <person name="Binder M."/>
            <person name="Bloem J."/>
            <person name="Labutti K."/>
            <person name="Salamov A."/>
            <person name="Andreopoulos B."/>
            <person name="Baker S.E."/>
            <person name="Barry K."/>
            <person name="Bills G."/>
            <person name="Bluhm B.H."/>
            <person name="Cannon C."/>
            <person name="Castanera R."/>
            <person name="Culley D.E."/>
            <person name="Daum C."/>
            <person name="Ezra D."/>
            <person name="Gonzalez J.B."/>
            <person name="Henrissat B."/>
            <person name="Kuo A."/>
            <person name="Liang C."/>
            <person name="Lipzen A."/>
            <person name="Lutzoni F."/>
            <person name="Magnuson J."/>
            <person name="Mondo S."/>
            <person name="Nolan M."/>
            <person name="Ohm R."/>
            <person name="Pangilinan J."/>
            <person name="Park H.-J.H."/>
            <person name="Ramirez L."/>
            <person name="Alfaro M."/>
            <person name="Sun H."/>
            <person name="Tritt A."/>
            <person name="Yoshinaga Y."/>
            <person name="Zwiers L.-H.L."/>
            <person name="Turgeon B.G."/>
            <person name="Goodwin S.B."/>
            <person name="Spatafora J.W."/>
            <person name="Crous P.W."/>
            <person name="Grigoriev I.V."/>
        </authorList>
    </citation>
    <scope>NUCLEOTIDE SEQUENCE [LARGE SCALE GENOMIC DNA]</scope>
    <source>
        <strain evidence="2 3">CBS 611.86</strain>
    </source>
</reference>
<feature type="region of interest" description="Disordered" evidence="1">
    <location>
        <begin position="611"/>
        <end position="636"/>
    </location>
</feature>
<name>A0A7C8I077_9PLEO</name>
<dbReference type="PANTHER" id="PTHR37490">
    <property type="entry name" value="EXPRESSED PROTEIN"/>
    <property type="match status" value="1"/>
</dbReference>
<evidence type="ECO:0000256" key="1">
    <source>
        <dbReference type="SAM" id="MobiDB-lite"/>
    </source>
</evidence>
<comment type="caution">
    <text evidence="2">The sequence shown here is derived from an EMBL/GenBank/DDBJ whole genome shotgun (WGS) entry which is preliminary data.</text>
</comment>
<keyword evidence="3" id="KW-1185">Reference proteome</keyword>
<dbReference type="OrthoDB" id="426718at2759"/>
<evidence type="ECO:0000313" key="3">
    <source>
        <dbReference type="Proteomes" id="UP000481861"/>
    </source>
</evidence>
<dbReference type="AlphaFoldDB" id="A0A7C8I077"/>
<feature type="region of interest" description="Disordered" evidence="1">
    <location>
        <begin position="59"/>
        <end position="147"/>
    </location>
</feature>
<feature type="compositionally biased region" description="Low complexity" evidence="1">
    <location>
        <begin position="108"/>
        <end position="120"/>
    </location>
</feature>
<evidence type="ECO:0000313" key="2">
    <source>
        <dbReference type="EMBL" id="KAF2867068.1"/>
    </source>
</evidence>
<accession>A0A7C8I077</accession>
<proteinExistence type="predicted"/>
<sequence>MAAPDFESVFAEQDLFAPSPTGEMDFNFYPFEDYSAVQGQAENNNSYWDDLFDWARQDAAAEAPAASPVAETEAITPQRGRKRRRSSTPLPPLRSSPAPSEPDEDAAAEAPAAGPVAADRPAGKRRPVAAGPAKVEGPDYGPNWWKSAPQDKEFRQQTEAELKEIMSQIWDQALRVKQPHTRTQRERDIADEIYGTPDTCNAERPTWRAERRYQTTPTQHPLGTPTNCFVTLHTCCHPPPWTYSVPSTYNLPDDTSCTVHTITYGMSYRSRKVISTVAALLIFLALYFHSRASTSLPLFGHEGRFGSANSKLPFYPGTAKPPGSNYSRILVVPRMQSEHVGWISKDLPGLAAAIYEVDNPAAEFRVPRNKGHEAMVYLTYIIDHYDRLPDTIIFAHAHQNAWHNNVLLGLDTSLAIKRLRDDRVARQGYMNLRCHHDPGCPDWIHLGRAEVDFDQRIKPEERRFNFDIFQALFPGHRPPPVLSQPCCAQFAVSGERVRDNPKSLYKHLRRWLLATDLEDRDSGRIFEYVWQYVFTRNAEHCPAMNACYCDGYGICFGGAKKLDDWMQKLRQREGVEIELRAAVKDGKARETVDAIAMKVYHLNRELNKEKDEAYRRGDDEANRAVERERLPQQRSQ</sequence>
<organism evidence="2 3">
    <name type="scientific">Massariosphaeria phaeospora</name>
    <dbReference type="NCBI Taxonomy" id="100035"/>
    <lineage>
        <taxon>Eukaryota</taxon>
        <taxon>Fungi</taxon>
        <taxon>Dikarya</taxon>
        <taxon>Ascomycota</taxon>
        <taxon>Pezizomycotina</taxon>
        <taxon>Dothideomycetes</taxon>
        <taxon>Pleosporomycetidae</taxon>
        <taxon>Pleosporales</taxon>
        <taxon>Pleosporales incertae sedis</taxon>
        <taxon>Massariosphaeria</taxon>
    </lineage>
</organism>
<feature type="region of interest" description="Disordered" evidence="1">
    <location>
        <begin position="1"/>
        <end position="22"/>
    </location>
</feature>
<feature type="compositionally biased region" description="Low complexity" evidence="1">
    <location>
        <begin position="60"/>
        <end position="74"/>
    </location>
</feature>